<keyword evidence="2" id="KW-1185">Reference proteome</keyword>
<sequence>MKRELDLDGPRNTHGECLRNSVDCLFRFPNPGNINVLKPDNGWPKVVEPRNELDKELLAFCDLDEKRFKHWIWYNWRDFKPRPRKKGDRWIVRNFTKREYVTKATTKNLTQVVYSLIGWATSESTDSDDFLSRGRWAGDRLDITLVSTHKREHGKKSGWKDVTASVKARLWEFAYSELDEKEYNSLGLSD</sequence>
<evidence type="ECO:0000313" key="2">
    <source>
        <dbReference type="Proteomes" id="UP001163846"/>
    </source>
</evidence>
<gene>
    <name evidence="1" type="ORF">F5878DRAFT_633390</name>
</gene>
<comment type="caution">
    <text evidence="1">The sequence shown here is derived from an EMBL/GenBank/DDBJ whole genome shotgun (WGS) entry which is preliminary data.</text>
</comment>
<dbReference type="AlphaFoldDB" id="A0AA38NYV3"/>
<protein>
    <submittedName>
        <fullName evidence="1">Uncharacterized protein</fullName>
    </submittedName>
</protein>
<evidence type="ECO:0000313" key="1">
    <source>
        <dbReference type="EMBL" id="KAJ3833168.1"/>
    </source>
</evidence>
<accession>A0AA38NYV3</accession>
<dbReference type="Proteomes" id="UP001163846">
    <property type="component" value="Unassembled WGS sequence"/>
</dbReference>
<organism evidence="1 2">
    <name type="scientific">Lentinula raphanica</name>
    <dbReference type="NCBI Taxonomy" id="153919"/>
    <lineage>
        <taxon>Eukaryota</taxon>
        <taxon>Fungi</taxon>
        <taxon>Dikarya</taxon>
        <taxon>Basidiomycota</taxon>
        <taxon>Agaricomycotina</taxon>
        <taxon>Agaricomycetes</taxon>
        <taxon>Agaricomycetidae</taxon>
        <taxon>Agaricales</taxon>
        <taxon>Marasmiineae</taxon>
        <taxon>Omphalotaceae</taxon>
        <taxon>Lentinula</taxon>
    </lineage>
</organism>
<reference evidence="1" key="1">
    <citation type="submission" date="2022-08" db="EMBL/GenBank/DDBJ databases">
        <authorList>
            <consortium name="DOE Joint Genome Institute"/>
            <person name="Min B."/>
            <person name="Riley R."/>
            <person name="Sierra-Patev S."/>
            <person name="Naranjo-Ortiz M."/>
            <person name="Looney B."/>
            <person name="Konkel Z."/>
            <person name="Slot J.C."/>
            <person name="Sakamoto Y."/>
            <person name="Steenwyk J.L."/>
            <person name="Rokas A."/>
            <person name="Carro J."/>
            <person name="Camarero S."/>
            <person name="Ferreira P."/>
            <person name="Molpeceres G."/>
            <person name="Ruiz-Duenas F.J."/>
            <person name="Serrano A."/>
            <person name="Henrissat B."/>
            <person name="Drula E."/>
            <person name="Hughes K.W."/>
            <person name="Mata J.L."/>
            <person name="Ishikawa N.K."/>
            <person name="Vargas-Isla R."/>
            <person name="Ushijima S."/>
            <person name="Smith C.A."/>
            <person name="Ahrendt S."/>
            <person name="Andreopoulos W."/>
            <person name="He G."/>
            <person name="Labutti K."/>
            <person name="Lipzen A."/>
            <person name="Ng V."/>
            <person name="Sandor L."/>
            <person name="Barry K."/>
            <person name="Martinez A.T."/>
            <person name="Xiao Y."/>
            <person name="Gibbons J.G."/>
            <person name="Terashima K."/>
            <person name="Hibbett D.S."/>
            <person name="Grigoriev I.V."/>
        </authorList>
    </citation>
    <scope>NUCLEOTIDE SEQUENCE</scope>
    <source>
        <strain evidence="1">TFB9207</strain>
    </source>
</reference>
<name>A0AA38NYV3_9AGAR</name>
<dbReference type="EMBL" id="MU806757">
    <property type="protein sequence ID" value="KAJ3833168.1"/>
    <property type="molecule type" value="Genomic_DNA"/>
</dbReference>
<proteinExistence type="predicted"/>